<dbReference type="InterPro" id="IPR020084">
    <property type="entry name" value="NUDIX_hydrolase_CS"/>
</dbReference>
<dbReference type="InterPro" id="IPR015797">
    <property type="entry name" value="NUDIX_hydrolase-like_dom_sf"/>
</dbReference>
<evidence type="ECO:0000256" key="16">
    <source>
        <dbReference type="ARBA" id="ARBA00042798"/>
    </source>
</evidence>
<dbReference type="InterPro" id="IPR020476">
    <property type="entry name" value="Nudix_hydrolase"/>
</dbReference>
<dbReference type="GO" id="GO:0006281">
    <property type="term" value="P:DNA repair"/>
    <property type="evidence" value="ECO:0007669"/>
    <property type="project" value="UniProtKB-KW"/>
</dbReference>
<evidence type="ECO:0000256" key="14">
    <source>
        <dbReference type="ARBA" id="ARBA00041592"/>
    </source>
</evidence>
<evidence type="ECO:0000256" key="12">
    <source>
        <dbReference type="ARBA" id="ARBA00038905"/>
    </source>
</evidence>
<evidence type="ECO:0000313" key="19">
    <source>
        <dbReference type="EMBL" id="MBR0552003.1"/>
    </source>
</evidence>
<keyword evidence="20" id="KW-1185">Reference proteome</keyword>
<dbReference type="AlphaFoldDB" id="A0A8T4IC25"/>
<evidence type="ECO:0000256" key="10">
    <source>
        <dbReference type="ARBA" id="ARBA00035861"/>
    </source>
</evidence>
<dbReference type="GO" id="GO:0006260">
    <property type="term" value="P:DNA replication"/>
    <property type="evidence" value="ECO:0007669"/>
    <property type="project" value="UniProtKB-KW"/>
</dbReference>
<dbReference type="Proteomes" id="UP000676996">
    <property type="component" value="Unassembled WGS sequence"/>
</dbReference>
<dbReference type="PANTHER" id="PTHR47707">
    <property type="entry name" value="8-OXO-DGTP DIPHOSPHATASE"/>
    <property type="match status" value="1"/>
</dbReference>
<feature type="domain" description="Nudix hydrolase" evidence="18">
    <location>
        <begin position="16"/>
        <end position="143"/>
    </location>
</feature>
<sequence length="146" mass="15828">MIKEVLIDEPKRVARPLLIVVAAALIDADGRVMVQQRPEGKSMAGLWEFAGGKVEVGELPEAALVRELREELGIETEASCLAPAAFASEALGDKHLLLLLYVLRKWSGVPSALHASALKWVRPVELHALDMPPADRPLIGLLEALI</sequence>
<organism evidence="19 20">
    <name type="scientific">Stakelama marina</name>
    <dbReference type="NCBI Taxonomy" id="2826939"/>
    <lineage>
        <taxon>Bacteria</taxon>
        <taxon>Pseudomonadati</taxon>
        <taxon>Pseudomonadota</taxon>
        <taxon>Alphaproteobacteria</taxon>
        <taxon>Sphingomonadales</taxon>
        <taxon>Sphingomonadaceae</taxon>
        <taxon>Stakelama</taxon>
    </lineage>
</organism>
<keyword evidence="7 17" id="KW-0378">Hydrolase</keyword>
<dbReference type="InterPro" id="IPR000086">
    <property type="entry name" value="NUDIX_hydrolase_dom"/>
</dbReference>
<comment type="catalytic activity">
    <reaction evidence="10">
        <text>8-oxo-dGTP + H2O = 8-oxo-dGMP + diphosphate + H(+)</text>
        <dbReference type="Rhea" id="RHEA:31575"/>
        <dbReference type="ChEBI" id="CHEBI:15377"/>
        <dbReference type="ChEBI" id="CHEBI:15378"/>
        <dbReference type="ChEBI" id="CHEBI:33019"/>
        <dbReference type="ChEBI" id="CHEBI:63224"/>
        <dbReference type="ChEBI" id="CHEBI:77896"/>
        <dbReference type="EC" id="3.6.1.55"/>
    </reaction>
</comment>
<evidence type="ECO:0000256" key="9">
    <source>
        <dbReference type="ARBA" id="ARBA00023204"/>
    </source>
</evidence>
<evidence type="ECO:0000256" key="4">
    <source>
        <dbReference type="ARBA" id="ARBA00022705"/>
    </source>
</evidence>
<evidence type="ECO:0000256" key="17">
    <source>
        <dbReference type="RuleBase" id="RU003476"/>
    </source>
</evidence>
<keyword evidence="4" id="KW-0235">DNA replication</keyword>
<dbReference type="CDD" id="cd03425">
    <property type="entry name" value="NUDIX_MutT_NudA_like"/>
    <property type="match status" value="1"/>
</dbReference>
<comment type="catalytic activity">
    <reaction evidence="11">
        <text>8-oxo-GTP + H2O = 8-oxo-GMP + diphosphate + H(+)</text>
        <dbReference type="Rhea" id="RHEA:67616"/>
        <dbReference type="ChEBI" id="CHEBI:15377"/>
        <dbReference type="ChEBI" id="CHEBI:15378"/>
        <dbReference type="ChEBI" id="CHEBI:33019"/>
        <dbReference type="ChEBI" id="CHEBI:143553"/>
        <dbReference type="ChEBI" id="CHEBI:145694"/>
    </reaction>
</comment>
<dbReference type="EC" id="3.6.1.55" evidence="12"/>
<dbReference type="GO" id="GO:0044715">
    <property type="term" value="F:8-oxo-dGDP phosphatase activity"/>
    <property type="evidence" value="ECO:0007669"/>
    <property type="project" value="TreeGrafter"/>
</dbReference>
<dbReference type="InterPro" id="IPR047127">
    <property type="entry name" value="MutT-like"/>
</dbReference>
<keyword evidence="6" id="KW-0227">DNA damage</keyword>
<evidence type="ECO:0000256" key="3">
    <source>
        <dbReference type="ARBA" id="ARBA00022457"/>
    </source>
</evidence>
<evidence type="ECO:0000313" key="20">
    <source>
        <dbReference type="Proteomes" id="UP000676996"/>
    </source>
</evidence>
<dbReference type="PROSITE" id="PS00893">
    <property type="entry name" value="NUDIX_BOX"/>
    <property type="match status" value="1"/>
</dbReference>
<evidence type="ECO:0000256" key="13">
    <source>
        <dbReference type="ARBA" id="ARBA00040794"/>
    </source>
</evidence>
<dbReference type="GO" id="GO:0044716">
    <property type="term" value="F:8-oxo-GDP phosphatase activity"/>
    <property type="evidence" value="ECO:0007669"/>
    <property type="project" value="TreeGrafter"/>
</dbReference>
<evidence type="ECO:0000256" key="11">
    <source>
        <dbReference type="ARBA" id="ARBA00036904"/>
    </source>
</evidence>
<evidence type="ECO:0000259" key="18">
    <source>
        <dbReference type="PROSITE" id="PS51462"/>
    </source>
</evidence>
<evidence type="ECO:0000256" key="8">
    <source>
        <dbReference type="ARBA" id="ARBA00022842"/>
    </source>
</evidence>
<keyword evidence="5" id="KW-0479">Metal-binding</keyword>
<evidence type="ECO:0000256" key="7">
    <source>
        <dbReference type="ARBA" id="ARBA00022801"/>
    </source>
</evidence>
<reference evidence="19" key="1">
    <citation type="submission" date="2021-04" db="EMBL/GenBank/DDBJ databases">
        <title>Ouciella asimina sp. nov., isolated from the surface seawater in the hydrothermal field of Okinawa Trough.</title>
        <authorList>
            <person name="Shuang W."/>
        </authorList>
    </citation>
    <scope>NUCLEOTIDE SEQUENCE</scope>
    <source>
        <strain evidence="19">LXI357</strain>
    </source>
</reference>
<evidence type="ECO:0000256" key="6">
    <source>
        <dbReference type="ARBA" id="ARBA00022763"/>
    </source>
</evidence>
<comment type="caution">
    <text evidence="19">The sequence shown here is derived from an EMBL/GenBank/DDBJ whole genome shotgun (WGS) entry which is preliminary data.</text>
</comment>
<dbReference type="Pfam" id="PF00293">
    <property type="entry name" value="NUDIX"/>
    <property type="match status" value="1"/>
</dbReference>
<proteinExistence type="inferred from homology"/>
<dbReference type="PANTHER" id="PTHR47707:SF1">
    <property type="entry name" value="NUDIX HYDROLASE FAMILY PROTEIN"/>
    <property type="match status" value="1"/>
</dbReference>
<comment type="cofactor">
    <cofactor evidence="1">
        <name>Mg(2+)</name>
        <dbReference type="ChEBI" id="CHEBI:18420"/>
    </cofactor>
</comment>
<evidence type="ECO:0000256" key="2">
    <source>
        <dbReference type="ARBA" id="ARBA00005582"/>
    </source>
</evidence>
<keyword evidence="3" id="KW-0515">Mutator protein</keyword>
<keyword evidence="9" id="KW-0234">DNA repair</keyword>
<dbReference type="GO" id="GO:0008413">
    <property type="term" value="F:8-oxo-7,8-dihydroguanosine triphosphate pyrophosphatase activity"/>
    <property type="evidence" value="ECO:0007669"/>
    <property type="project" value="TreeGrafter"/>
</dbReference>
<evidence type="ECO:0000256" key="1">
    <source>
        <dbReference type="ARBA" id="ARBA00001946"/>
    </source>
</evidence>
<name>A0A8T4IC25_9SPHN</name>
<protein>
    <recommendedName>
        <fullName evidence="13">8-oxo-dGTP diphosphatase</fullName>
        <ecNumber evidence="12">3.6.1.55</ecNumber>
    </recommendedName>
    <alternativeName>
        <fullName evidence="16">7,8-dihydro-8-oxoguanine-triphosphatase</fullName>
    </alternativeName>
    <alternativeName>
        <fullName evidence="15">Mutator protein MutT</fullName>
    </alternativeName>
    <alternativeName>
        <fullName evidence="14">dGTP pyrophosphohydrolase</fullName>
    </alternativeName>
</protein>
<evidence type="ECO:0000256" key="15">
    <source>
        <dbReference type="ARBA" id="ARBA00041979"/>
    </source>
</evidence>
<dbReference type="EMBL" id="JAGRQC010000001">
    <property type="protein sequence ID" value="MBR0552003.1"/>
    <property type="molecule type" value="Genomic_DNA"/>
</dbReference>
<dbReference type="GO" id="GO:0046872">
    <property type="term" value="F:metal ion binding"/>
    <property type="evidence" value="ECO:0007669"/>
    <property type="project" value="UniProtKB-KW"/>
</dbReference>
<dbReference type="Gene3D" id="3.90.79.10">
    <property type="entry name" value="Nucleoside Triphosphate Pyrophosphohydrolase"/>
    <property type="match status" value="1"/>
</dbReference>
<gene>
    <name evidence="19" type="ORF">J7S20_05750</name>
</gene>
<dbReference type="PROSITE" id="PS51462">
    <property type="entry name" value="NUDIX"/>
    <property type="match status" value="1"/>
</dbReference>
<dbReference type="SUPFAM" id="SSF55811">
    <property type="entry name" value="Nudix"/>
    <property type="match status" value="1"/>
</dbReference>
<accession>A0A8T4IC25</accession>
<comment type="similarity">
    <text evidence="2 17">Belongs to the Nudix hydrolase family.</text>
</comment>
<dbReference type="GO" id="GO:0035539">
    <property type="term" value="F:8-oxo-7,8-dihydrodeoxyguanosine triphosphate pyrophosphatase activity"/>
    <property type="evidence" value="ECO:0007669"/>
    <property type="project" value="UniProtKB-EC"/>
</dbReference>
<dbReference type="PRINTS" id="PR00502">
    <property type="entry name" value="NUDIXFAMILY"/>
</dbReference>
<keyword evidence="8" id="KW-0460">Magnesium</keyword>
<evidence type="ECO:0000256" key="5">
    <source>
        <dbReference type="ARBA" id="ARBA00022723"/>
    </source>
</evidence>